<dbReference type="InterPro" id="IPR001944">
    <property type="entry name" value="Glycoside_Hdrlase_35"/>
</dbReference>
<dbReference type="Pfam" id="PF01301">
    <property type="entry name" value="Glyco_hydro_35"/>
    <property type="match status" value="1"/>
</dbReference>
<evidence type="ECO:0000313" key="14">
    <source>
        <dbReference type="Proteomes" id="UP000192578"/>
    </source>
</evidence>
<dbReference type="PIRSF" id="PIRSF006336">
    <property type="entry name" value="B-gal"/>
    <property type="match status" value="1"/>
</dbReference>
<evidence type="ECO:0000259" key="12">
    <source>
        <dbReference type="Pfam" id="PF21467"/>
    </source>
</evidence>
<dbReference type="FunFam" id="3.20.20.80:FF:000017">
    <property type="entry name" value="Beta-galactosidase"/>
    <property type="match status" value="1"/>
</dbReference>
<dbReference type="PRINTS" id="PR00742">
    <property type="entry name" value="GLHYDRLASE35"/>
</dbReference>
<comment type="catalytic activity">
    <reaction evidence="7">
        <text>Hydrolysis of terminal non-reducing beta-D-galactose residues in beta-D-galactosides.</text>
        <dbReference type="EC" id="3.2.1.23"/>
    </reaction>
</comment>
<evidence type="ECO:0000256" key="2">
    <source>
        <dbReference type="ARBA" id="ARBA00022729"/>
    </source>
</evidence>
<keyword evidence="4" id="KW-0325">Glycoprotein</keyword>
<dbReference type="SUPFAM" id="SSF49785">
    <property type="entry name" value="Galactose-binding domain-like"/>
    <property type="match status" value="1"/>
</dbReference>
<evidence type="ECO:0000256" key="1">
    <source>
        <dbReference type="ARBA" id="ARBA00009809"/>
    </source>
</evidence>
<evidence type="ECO:0000256" key="5">
    <source>
        <dbReference type="ARBA" id="ARBA00023295"/>
    </source>
</evidence>
<evidence type="ECO:0000256" key="7">
    <source>
        <dbReference type="RuleBase" id="RU000675"/>
    </source>
</evidence>
<dbReference type="InterPro" id="IPR008979">
    <property type="entry name" value="Galactose-bd-like_sf"/>
</dbReference>
<dbReference type="InterPro" id="IPR026283">
    <property type="entry name" value="B-gal_1-like"/>
</dbReference>
<gene>
    <name evidence="13" type="ORF">BV898_14859</name>
</gene>
<evidence type="ECO:0000256" key="3">
    <source>
        <dbReference type="ARBA" id="ARBA00022801"/>
    </source>
</evidence>
<dbReference type="InterPro" id="IPR048912">
    <property type="entry name" value="BetaGal1-like_ABD1"/>
</dbReference>
<keyword evidence="14" id="KW-1185">Reference proteome</keyword>
<sequence>MMLLALVGLTLIAVASEAVILPIRHAKFHTAEQSTLPAKRSFEVGKDCFLKDGQPFRYISGSFHYWRQPPEYWEDTFMKMRAAGLNTVQTYLNWNLHEPEPLQYNFDGEVDIRRYFQTAQKCGLLVVLRPGPFIDAEVDMGGLPYWLLRMNSSMQLRTSDPSYLHYVDRWYRKVLPLIHDLTYANGGPIISAQIENEYGWVGSDLVYKEFLRDLTKELLGPDIVLFTTDGPVDSAVVGGRVDGTLTTVDFGAGANVTHNFLDVERKFNSDGPLVNSEFYPGWLDHWGEGWITVDWETVVMTMQQMLQLNASFNTYMFYGGSNFGFVAGSNTQDNDGMVPVTQSYDYDAPISEAGDLTVKYMKIRELFQKYSPGPLGPVPPSRPKTAYGKVHLQYTGSLFDHLETLSAEGPVSSPLPLSFEVLKQAYGFVLYRTQIPFNTRDPSKLAVDTLHDRAVVFLDRKPVGILSRTAVVHSMDIYAEAGQTLELLVQNEGRVCSGPINDMKGILGNVSIDGNNLTDWQAFPINLPGFPDNDPQPFAFKARKVRSDVELKRPAFYRGEFYVEVAQDTFLQFDGWRQGYVFVNGRNLGRYWPVQGPQKTLYVPGVFLFEDGINTLELFEVESAPCRHHGQCFVSFVDQPYLNGTVTFRSGTRNPFAV</sequence>
<keyword evidence="3 7" id="KW-0378">Hydrolase</keyword>
<dbReference type="Gene3D" id="3.20.20.80">
    <property type="entry name" value="Glycosidases"/>
    <property type="match status" value="1"/>
</dbReference>
<feature type="domain" description="Beta-galactosidase galactose-binding" evidence="12">
    <location>
        <begin position="554"/>
        <end position="610"/>
    </location>
</feature>
<dbReference type="InterPro" id="IPR031330">
    <property type="entry name" value="Gly_Hdrlase_35_cat"/>
</dbReference>
<dbReference type="PANTHER" id="PTHR23421">
    <property type="entry name" value="BETA-GALACTOSIDASE RELATED"/>
    <property type="match status" value="1"/>
</dbReference>
<reference evidence="14" key="1">
    <citation type="submission" date="2017-01" db="EMBL/GenBank/DDBJ databases">
        <title>Comparative genomics of anhydrobiosis in the tardigrade Hypsibius dujardini.</title>
        <authorList>
            <person name="Yoshida Y."/>
            <person name="Koutsovoulos G."/>
            <person name="Laetsch D."/>
            <person name="Stevens L."/>
            <person name="Kumar S."/>
            <person name="Horikawa D."/>
            <person name="Ishino K."/>
            <person name="Komine S."/>
            <person name="Tomita M."/>
            <person name="Blaxter M."/>
            <person name="Arakawa K."/>
        </authorList>
    </citation>
    <scope>NUCLEOTIDE SEQUENCE [LARGE SCALE GENOMIC DNA]</scope>
    <source>
        <strain evidence="14">Z151</strain>
    </source>
</reference>
<dbReference type="InterPro" id="IPR048913">
    <property type="entry name" value="BetaGal_gal-bd"/>
</dbReference>
<dbReference type="PROSITE" id="PS01182">
    <property type="entry name" value="GLYCOSYL_HYDROL_F35"/>
    <property type="match status" value="1"/>
</dbReference>
<accession>A0A9X6NBS8</accession>
<dbReference type="InterPro" id="IPR019801">
    <property type="entry name" value="Glyco_hydro_35_CS"/>
</dbReference>
<proteinExistence type="inferred from homology"/>
<dbReference type="FunFam" id="2.60.120.260:FF:000021">
    <property type="entry name" value="Beta-galactosidase"/>
    <property type="match status" value="1"/>
</dbReference>
<dbReference type="Proteomes" id="UP000192578">
    <property type="component" value="Unassembled WGS sequence"/>
</dbReference>
<dbReference type="GO" id="GO:0005975">
    <property type="term" value="P:carbohydrate metabolic process"/>
    <property type="evidence" value="ECO:0007669"/>
    <property type="project" value="InterPro"/>
</dbReference>
<feature type="domain" description="Beta-galactosidase 1-like first all-beta" evidence="11">
    <location>
        <begin position="416"/>
        <end position="525"/>
    </location>
</feature>
<protein>
    <recommendedName>
        <fullName evidence="7">Beta-galactosidase</fullName>
        <ecNumber evidence="7">3.2.1.23</ecNumber>
    </recommendedName>
</protein>
<feature type="chain" id="PRO_5040768712" description="Beta-galactosidase" evidence="9">
    <location>
        <begin position="19"/>
        <end position="658"/>
    </location>
</feature>
<organism evidence="13 14">
    <name type="scientific">Hypsibius exemplaris</name>
    <name type="common">Freshwater tardigrade</name>
    <dbReference type="NCBI Taxonomy" id="2072580"/>
    <lineage>
        <taxon>Eukaryota</taxon>
        <taxon>Metazoa</taxon>
        <taxon>Ecdysozoa</taxon>
        <taxon>Tardigrada</taxon>
        <taxon>Eutardigrada</taxon>
        <taxon>Parachela</taxon>
        <taxon>Hypsibioidea</taxon>
        <taxon>Hypsibiidae</taxon>
        <taxon>Hypsibius</taxon>
    </lineage>
</organism>
<dbReference type="EMBL" id="MTYJ01000188">
    <property type="protein sequence ID" value="OWA50338.1"/>
    <property type="molecule type" value="Genomic_DNA"/>
</dbReference>
<dbReference type="Gene3D" id="2.60.120.260">
    <property type="entry name" value="Galactose-binding domain-like"/>
    <property type="match status" value="2"/>
</dbReference>
<keyword evidence="5 7" id="KW-0326">Glycosidase</keyword>
<dbReference type="AlphaFoldDB" id="A0A9X6NBS8"/>
<feature type="active site" description="Proton donor" evidence="6">
    <location>
        <position position="197"/>
    </location>
</feature>
<dbReference type="GO" id="GO:0004565">
    <property type="term" value="F:beta-galactosidase activity"/>
    <property type="evidence" value="ECO:0007669"/>
    <property type="project" value="UniProtKB-EC"/>
</dbReference>
<name>A0A9X6NBS8_HYPEX</name>
<comment type="similarity">
    <text evidence="1 8">Belongs to the glycosyl hydrolase 35 family.</text>
</comment>
<dbReference type="Pfam" id="PF21467">
    <property type="entry name" value="BetaGal_gal-bd"/>
    <property type="match status" value="1"/>
</dbReference>
<feature type="signal peptide" evidence="9">
    <location>
        <begin position="1"/>
        <end position="18"/>
    </location>
</feature>
<dbReference type="OrthoDB" id="1657402at2759"/>
<comment type="caution">
    <text evidence="13">The sequence shown here is derived from an EMBL/GenBank/DDBJ whole genome shotgun (WGS) entry which is preliminary data.</text>
</comment>
<keyword evidence="2 9" id="KW-0732">Signal</keyword>
<dbReference type="Pfam" id="PF21317">
    <property type="entry name" value="BetaGal_ABD_1"/>
    <property type="match status" value="1"/>
</dbReference>
<evidence type="ECO:0000256" key="9">
    <source>
        <dbReference type="SAM" id="SignalP"/>
    </source>
</evidence>
<evidence type="ECO:0000256" key="8">
    <source>
        <dbReference type="RuleBase" id="RU003679"/>
    </source>
</evidence>
<evidence type="ECO:0000259" key="10">
    <source>
        <dbReference type="Pfam" id="PF01301"/>
    </source>
</evidence>
<dbReference type="EC" id="3.2.1.23" evidence="7"/>
<evidence type="ECO:0000256" key="4">
    <source>
        <dbReference type="ARBA" id="ARBA00023180"/>
    </source>
</evidence>
<feature type="active site" description="Nucleophile" evidence="6">
    <location>
        <position position="277"/>
    </location>
</feature>
<dbReference type="InterPro" id="IPR017853">
    <property type="entry name" value="GH"/>
</dbReference>
<evidence type="ECO:0000256" key="6">
    <source>
        <dbReference type="PIRSR" id="PIRSR006336-1"/>
    </source>
</evidence>
<evidence type="ECO:0000313" key="13">
    <source>
        <dbReference type="EMBL" id="OWA50338.1"/>
    </source>
</evidence>
<dbReference type="SUPFAM" id="SSF51445">
    <property type="entry name" value="(Trans)glycosidases"/>
    <property type="match status" value="1"/>
</dbReference>
<evidence type="ECO:0000259" key="11">
    <source>
        <dbReference type="Pfam" id="PF21317"/>
    </source>
</evidence>
<feature type="domain" description="Glycoside hydrolase 35 catalytic" evidence="10">
    <location>
        <begin position="49"/>
        <end position="369"/>
    </location>
</feature>